<dbReference type="SMART" id="SM00091">
    <property type="entry name" value="PAS"/>
    <property type="match status" value="3"/>
</dbReference>
<comment type="caution">
    <text evidence="4">The sequence shown here is derived from an EMBL/GenBank/DDBJ whole genome shotgun (WGS) entry which is preliminary data.</text>
</comment>
<feature type="domain" description="PAS" evidence="3">
    <location>
        <begin position="158"/>
        <end position="224"/>
    </location>
</feature>
<keyword evidence="2" id="KW-1133">Transmembrane helix</keyword>
<reference evidence="4" key="1">
    <citation type="submission" date="2017-05" db="EMBL/GenBank/DDBJ databases">
        <authorList>
            <person name="Imhoff J.F."/>
            <person name="Rahn T."/>
            <person name="Kuenzel S."/>
            <person name="Neulinger S.C."/>
        </authorList>
    </citation>
    <scope>NUCLEOTIDE SEQUENCE</scope>
    <source>
        <strain evidence="4">LMG 28126</strain>
    </source>
</reference>
<dbReference type="Proteomes" id="UP000706333">
    <property type="component" value="Unassembled WGS sequence"/>
</dbReference>
<evidence type="ECO:0000259" key="3">
    <source>
        <dbReference type="SMART" id="SM00091"/>
    </source>
</evidence>
<dbReference type="Pfam" id="PF13188">
    <property type="entry name" value="PAS_8"/>
    <property type="match status" value="1"/>
</dbReference>
<keyword evidence="5" id="KW-1185">Reference proteome</keyword>
<feature type="region of interest" description="Disordered" evidence="1">
    <location>
        <begin position="514"/>
        <end position="549"/>
    </location>
</feature>
<evidence type="ECO:0000256" key="2">
    <source>
        <dbReference type="SAM" id="Phobius"/>
    </source>
</evidence>
<feature type="domain" description="PAS" evidence="3">
    <location>
        <begin position="270"/>
        <end position="337"/>
    </location>
</feature>
<reference evidence="4" key="2">
    <citation type="journal article" date="2020" name="Microorganisms">
        <title>Osmotic Adaptation and Compatible Solute Biosynthesis of Phototrophic Bacteria as Revealed from Genome Analyses.</title>
        <authorList>
            <person name="Imhoff J.F."/>
            <person name="Rahn T."/>
            <person name="Kunzel S."/>
            <person name="Keller A."/>
            <person name="Neulinger S.C."/>
        </authorList>
    </citation>
    <scope>NUCLEOTIDE SEQUENCE</scope>
    <source>
        <strain evidence="4">LMG 28126</strain>
    </source>
</reference>
<evidence type="ECO:0000256" key="1">
    <source>
        <dbReference type="SAM" id="MobiDB-lite"/>
    </source>
</evidence>
<dbReference type="SUPFAM" id="SSF55785">
    <property type="entry name" value="PYP-like sensor domain (PAS domain)"/>
    <property type="match status" value="3"/>
</dbReference>
<accession>A0A934TP81</accession>
<dbReference type="InterPro" id="IPR035965">
    <property type="entry name" value="PAS-like_dom_sf"/>
</dbReference>
<name>A0A934TP81_9RHOB</name>
<keyword evidence="2" id="KW-0472">Membrane</keyword>
<dbReference type="RefSeq" id="WP_201158652.1">
    <property type="nucleotide sequence ID" value="NZ_NHSD01000330.1"/>
</dbReference>
<gene>
    <name evidence="4" type="ORF">CCR87_16355</name>
</gene>
<keyword evidence="2" id="KW-0812">Transmembrane</keyword>
<organism evidence="4 5">
    <name type="scientific">Rhodobaculum claviforme</name>
    <dbReference type="NCBI Taxonomy" id="1549854"/>
    <lineage>
        <taxon>Bacteria</taxon>
        <taxon>Pseudomonadati</taxon>
        <taxon>Pseudomonadota</taxon>
        <taxon>Alphaproteobacteria</taxon>
        <taxon>Rhodobacterales</taxon>
        <taxon>Paracoccaceae</taxon>
        <taxon>Rhodobaculum</taxon>
    </lineage>
</organism>
<feature type="transmembrane region" description="Helical" evidence="2">
    <location>
        <begin position="6"/>
        <end position="26"/>
    </location>
</feature>
<dbReference type="Pfam" id="PF12860">
    <property type="entry name" value="PAS_7"/>
    <property type="match status" value="1"/>
</dbReference>
<evidence type="ECO:0000313" key="4">
    <source>
        <dbReference type="EMBL" id="MBK5928887.1"/>
    </source>
</evidence>
<evidence type="ECO:0000313" key="5">
    <source>
        <dbReference type="Proteomes" id="UP000706333"/>
    </source>
</evidence>
<dbReference type="AlphaFoldDB" id="A0A934TP81"/>
<protein>
    <recommendedName>
        <fullName evidence="3">PAS domain-containing protein</fullName>
    </recommendedName>
</protein>
<dbReference type="EMBL" id="NHSD01000330">
    <property type="protein sequence ID" value="MBK5928887.1"/>
    <property type="molecule type" value="Genomic_DNA"/>
</dbReference>
<feature type="domain" description="PAS" evidence="3">
    <location>
        <begin position="400"/>
        <end position="467"/>
    </location>
</feature>
<sequence length="549" mass="58622">MVEQVAVAAVLVATSMAAALAALLVAHMVTRRGARRAALLADTQPQPAEDAVLLFENHALLEASDGGRALVSALPAGPTPWSRFAAWAEARFPDFSAAMEDLARAGRLELTAAPPLRLRLTADWRHGMARIALHDPEAEGRTVPVDRLSLAAAEAELAQLRQMLERAPMPIWREGRDAAVIWANPAYLHLAGERDGAALGWPLPRLFAGTDAADAGATAQARVALEPVGDGPPLWFDCTTRPDSDGQRIGFALPADAIVRAEAALQDLVKTLSRTFAHLPVGLAVFDRQRRLQIFNPALADLSTLPPEFLISRPGFEAFFDALRARQMIPEPRDYRAWREGLTEIERAAASGHYQEVWSLTGGQTYRVTGRPQPDGAVAFLIEDVSAEVSLTRRFRAEIETGQAVLDTLDEALAVFSPAGVLVMSNAAYAGLWGAAPDTLVGEIGVGEALRVWRAASHPSPHWAQLRTLIGAGGPRRPWEGGVQLRDGRHLLCRIVPLNGGGTMVGFQSAAAQPPAVVPPHDASGTDHPGADGPVTGDPAPRRARVGPI</sequence>
<dbReference type="InterPro" id="IPR000014">
    <property type="entry name" value="PAS"/>
</dbReference>
<dbReference type="Gene3D" id="3.30.450.20">
    <property type="entry name" value="PAS domain"/>
    <property type="match status" value="2"/>
</dbReference>
<proteinExistence type="predicted"/>